<evidence type="ECO:0000256" key="6">
    <source>
        <dbReference type="ARBA" id="ARBA00022777"/>
    </source>
</evidence>
<dbReference type="GO" id="GO:0016020">
    <property type="term" value="C:membrane"/>
    <property type="evidence" value="ECO:0007669"/>
    <property type="project" value="InterPro"/>
</dbReference>
<dbReference type="PANTHER" id="PTHR24421:SF10">
    <property type="entry name" value="NITRATE_NITRITE SENSOR PROTEIN NARQ"/>
    <property type="match status" value="1"/>
</dbReference>
<keyword evidence="10" id="KW-0472">Membrane</keyword>
<keyword evidence="6 13" id="KW-0418">Kinase</keyword>
<evidence type="ECO:0000256" key="3">
    <source>
        <dbReference type="ARBA" id="ARBA00022553"/>
    </source>
</evidence>
<evidence type="ECO:0000256" key="1">
    <source>
        <dbReference type="ARBA" id="ARBA00000085"/>
    </source>
</evidence>
<feature type="transmembrane region" description="Helical" evidence="10">
    <location>
        <begin position="48"/>
        <end position="65"/>
    </location>
</feature>
<keyword evidence="3" id="KW-0597">Phosphoprotein</keyword>
<keyword evidence="4" id="KW-0808">Transferase</keyword>
<evidence type="ECO:0000313" key="14">
    <source>
        <dbReference type="Proteomes" id="UP000503011"/>
    </source>
</evidence>
<dbReference type="RefSeq" id="WP_173159483.1">
    <property type="nucleotide sequence ID" value="NZ_AP022871.1"/>
</dbReference>
<feature type="domain" description="Signal transduction histidine kinase subgroup 3 dimerisation and phosphoacceptor" evidence="12">
    <location>
        <begin position="181"/>
        <end position="247"/>
    </location>
</feature>
<accession>A0A6F8YQ31</accession>
<dbReference type="GO" id="GO:0000155">
    <property type="term" value="F:phosphorelay sensor kinase activity"/>
    <property type="evidence" value="ECO:0007669"/>
    <property type="project" value="InterPro"/>
</dbReference>
<dbReference type="InterPro" id="IPR003594">
    <property type="entry name" value="HATPase_dom"/>
</dbReference>
<evidence type="ECO:0000256" key="8">
    <source>
        <dbReference type="ARBA" id="ARBA00023012"/>
    </source>
</evidence>
<dbReference type="Gene3D" id="1.20.5.1930">
    <property type="match status" value="1"/>
</dbReference>
<dbReference type="Proteomes" id="UP000503011">
    <property type="component" value="Chromosome"/>
</dbReference>
<dbReference type="PANTHER" id="PTHR24421">
    <property type="entry name" value="NITRATE/NITRITE SENSOR PROTEIN NARX-RELATED"/>
    <property type="match status" value="1"/>
</dbReference>
<feature type="domain" description="Histidine kinase/HSP90-like ATPase" evidence="11">
    <location>
        <begin position="292"/>
        <end position="380"/>
    </location>
</feature>
<keyword evidence="8" id="KW-0902">Two-component regulatory system</keyword>
<evidence type="ECO:0000256" key="4">
    <source>
        <dbReference type="ARBA" id="ARBA00022679"/>
    </source>
</evidence>
<dbReference type="CDD" id="cd16917">
    <property type="entry name" value="HATPase_UhpB-NarQ-NarX-like"/>
    <property type="match status" value="1"/>
</dbReference>
<gene>
    <name evidence="13" type="ORF">Psuf_054970</name>
</gene>
<keyword evidence="5" id="KW-0547">Nucleotide-binding</keyword>
<evidence type="ECO:0000256" key="9">
    <source>
        <dbReference type="SAM" id="Coils"/>
    </source>
</evidence>
<evidence type="ECO:0000256" key="2">
    <source>
        <dbReference type="ARBA" id="ARBA00012438"/>
    </source>
</evidence>
<dbReference type="InterPro" id="IPR011712">
    <property type="entry name" value="Sig_transdc_His_kin_sub3_dim/P"/>
</dbReference>
<comment type="catalytic activity">
    <reaction evidence="1">
        <text>ATP + protein L-histidine = ADP + protein N-phospho-L-histidine.</text>
        <dbReference type="EC" id="2.7.13.3"/>
    </reaction>
</comment>
<dbReference type="EMBL" id="AP022871">
    <property type="protein sequence ID" value="BCB88184.1"/>
    <property type="molecule type" value="Genomic_DNA"/>
</dbReference>
<proteinExistence type="predicted"/>
<evidence type="ECO:0000256" key="5">
    <source>
        <dbReference type="ARBA" id="ARBA00022741"/>
    </source>
</evidence>
<dbReference type="Gene3D" id="3.30.565.10">
    <property type="entry name" value="Histidine kinase-like ATPase, C-terminal domain"/>
    <property type="match status" value="1"/>
</dbReference>
<dbReference type="InterPro" id="IPR036890">
    <property type="entry name" value="HATPase_C_sf"/>
</dbReference>
<name>A0A6F8YQ31_9ACTN</name>
<dbReference type="GO" id="GO:0046983">
    <property type="term" value="F:protein dimerization activity"/>
    <property type="evidence" value="ECO:0007669"/>
    <property type="project" value="InterPro"/>
</dbReference>
<keyword evidence="7" id="KW-0067">ATP-binding</keyword>
<dbReference type="EC" id="2.7.13.3" evidence="2"/>
<keyword evidence="9" id="KW-0175">Coiled coil</keyword>
<reference evidence="13 14" key="1">
    <citation type="submission" date="2020-03" db="EMBL/GenBank/DDBJ databases">
        <title>Whole genome shotgun sequence of Phytohabitans suffuscus NBRC 105367.</title>
        <authorList>
            <person name="Komaki H."/>
            <person name="Tamura T."/>
        </authorList>
    </citation>
    <scope>NUCLEOTIDE SEQUENCE [LARGE SCALE GENOMIC DNA]</scope>
    <source>
        <strain evidence="13 14">NBRC 105367</strain>
    </source>
</reference>
<evidence type="ECO:0000259" key="12">
    <source>
        <dbReference type="Pfam" id="PF07730"/>
    </source>
</evidence>
<keyword evidence="10" id="KW-1133">Transmembrane helix</keyword>
<evidence type="ECO:0000256" key="7">
    <source>
        <dbReference type="ARBA" id="ARBA00022840"/>
    </source>
</evidence>
<dbReference type="KEGG" id="psuu:Psuf_054970"/>
<keyword evidence="14" id="KW-1185">Reference proteome</keyword>
<dbReference type="SUPFAM" id="SSF55874">
    <property type="entry name" value="ATPase domain of HSP90 chaperone/DNA topoisomerase II/histidine kinase"/>
    <property type="match status" value="1"/>
</dbReference>
<dbReference type="Pfam" id="PF02518">
    <property type="entry name" value="HATPase_c"/>
    <property type="match status" value="1"/>
</dbReference>
<evidence type="ECO:0000259" key="11">
    <source>
        <dbReference type="Pfam" id="PF02518"/>
    </source>
</evidence>
<dbReference type="GO" id="GO:0005524">
    <property type="term" value="F:ATP binding"/>
    <property type="evidence" value="ECO:0007669"/>
    <property type="project" value="UniProtKB-KW"/>
</dbReference>
<sequence>MNRKRGLRGPFARWPRASDATLAAVLFLATTLVTDGPADTIVTRPITGVPIPVLAVFAVAAAGMYRRRDKPIRALGVAVAGWALMLPTREYDVGLITLFAVYSAGRYSASGRKGQIGLAAAMAVLVAEALVRWTPLDETVAGVVVMFVVWYTGRRLRLREERAAERRERQAAEARRIVAEERTHIARELHDVVAHQVSLMTVQAGAAQAVAATDPESARQAMAAVEQAGRQALDELRHLLGVLRPETRRDGLGPQPGLADLPRLVGQFAAAGVDVRVSDGLRAALPTRIQLSAYRIIQEALTNVLKHGGPGTGAEVHLREDGTDIVIEIIDHAQPVAPSPQAAGHGIIGMRERATLLGGTLETGPRPEGGFRVSARLPVAGESA</sequence>
<feature type="coiled-coil region" evidence="9">
    <location>
        <begin position="155"/>
        <end position="182"/>
    </location>
</feature>
<feature type="transmembrane region" description="Helical" evidence="10">
    <location>
        <begin position="139"/>
        <end position="156"/>
    </location>
</feature>
<reference evidence="13 14" key="2">
    <citation type="submission" date="2020-03" db="EMBL/GenBank/DDBJ databases">
        <authorList>
            <person name="Ichikawa N."/>
            <person name="Kimura A."/>
            <person name="Kitahashi Y."/>
            <person name="Uohara A."/>
        </authorList>
    </citation>
    <scope>NUCLEOTIDE SEQUENCE [LARGE SCALE GENOMIC DNA]</scope>
    <source>
        <strain evidence="13 14">NBRC 105367</strain>
    </source>
</reference>
<organism evidence="13 14">
    <name type="scientific">Phytohabitans suffuscus</name>
    <dbReference type="NCBI Taxonomy" id="624315"/>
    <lineage>
        <taxon>Bacteria</taxon>
        <taxon>Bacillati</taxon>
        <taxon>Actinomycetota</taxon>
        <taxon>Actinomycetes</taxon>
        <taxon>Micromonosporales</taxon>
        <taxon>Micromonosporaceae</taxon>
    </lineage>
</organism>
<dbReference type="Pfam" id="PF07730">
    <property type="entry name" value="HisKA_3"/>
    <property type="match status" value="1"/>
</dbReference>
<evidence type="ECO:0000256" key="10">
    <source>
        <dbReference type="SAM" id="Phobius"/>
    </source>
</evidence>
<keyword evidence="10" id="KW-0812">Transmembrane</keyword>
<protein>
    <recommendedName>
        <fullName evidence="2">histidine kinase</fullName>
        <ecNumber evidence="2">2.7.13.3</ecNumber>
    </recommendedName>
</protein>
<dbReference type="InterPro" id="IPR050482">
    <property type="entry name" value="Sensor_HK_TwoCompSys"/>
</dbReference>
<dbReference type="AlphaFoldDB" id="A0A6F8YQ31"/>
<evidence type="ECO:0000313" key="13">
    <source>
        <dbReference type="EMBL" id="BCB88184.1"/>
    </source>
</evidence>